<dbReference type="RefSeq" id="WP_147802841.1">
    <property type="nucleotide sequence ID" value="NZ_CP144914.1"/>
</dbReference>
<organism evidence="1 2">
    <name type="scientific">Alkalicoccus halolimnae</name>
    <dbReference type="NCBI Taxonomy" id="1667239"/>
    <lineage>
        <taxon>Bacteria</taxon>
        <taxon>Bacillati</taxon>
        <taxon>Bacillota</taxon>
        <taxon>Bacilli</taxon>
        <taxon>Bacillales</taxon>
        <taxon>Bacillaceae</taxon>
        <taxon>Alkalicoccus</taxon>
    </lineage>
</organism>
<evidence type="ECO:0000313" key="2">
    <source>
        <dbReference type="Proteomes" id="UP000321816"/>
    </source>
</evidence>
<sequence>MTLVQNQFYTYQSVLFLVLELLNEYERHKRPSPTIRQLASTLGHSEEIILESLEFGRIEPASLLQ</sequence>
<dbReference type="OrthoDB" id="2890371at2"/>
<dbReference type="KEGG" id="ahal:FTX54_007585"/>
<accession>A0A5C7FAA8</accession>
<dbReference type="AlphaFoldDB" id="A0A5C7FAA8"/>
<keyword evidence="2" id="KW-1185">Reference proteome</keyword>
<proteinExistence type="predicted"/>
<evidence type="ECO:0000313" key="1">
    <source>
        <dbReference type="EMBL" id="WWD81390.1"/>
    </source>
</evidence>
<name>A0A5C7FAA8_9BACI</name>
<gene>
    <name evidence="1" type="ORF">FTX54_007585</name>
</gene>
<protein>
    <submittedName>
        <fullName evidence="1">Uncharacterized protein</fullName>
    </submittedName>
</protein>
<reference evidence="1 2" key="1">
    <citation type="submission" date="2024-01" db="EMBL/GenBank/DDBJ databases">
        <title>Complete Genome Sequence of Alkalicoccus halolimnae BZ-SZ-XJ29T, a Moderately Halophilic Bacterium Isolated from a Salt Lake.</title>
        <authorList>
            <person name="Zhao B."/>
        </authorList>
    </citation>
    <scope>NUCLEOTIDE SEQUENCE [LARGE SCALE GENOMIC DNA]</scope>
    <source>
        <strain evidence="1 2">BZ-SZ-XJ29</strain>
    </source>
</reference>
<dbReference type="Proteomes" id="UP000321816">
    <property type="component" value="Chromosome"/>
</dbReference>
<dbReference type="EMBL" id="CP144914">
    <property type="protein sequence ID" value="WWD81390.1"/>
    <property type="molecule type" value="Genomic_DNA"/>
</dbReference>